<accession>A0AAV9INQ5</accession>
<dbReference type="PANTHER" id="PTHR44414:SF1">
    <property type="entry name" value="PROTEIN NEDD1"/>
    <property type="match status" value="1"/>
</dbReference>
<dbReference type="GO" id="GO:0036064">
    <property type="term" value="C:ciliary basal body"/>
    <property type="evidence" value="ECO:0007669"/>
    <property type="project" value="TreeGrafter"/>
</dbReference>
<dbReference type="InterPro" id="IPR001680">
    <property type="entry name" value="WD40_rpt"/>
</dbReference>
<dbReference type="Pfam" id="PF12894">
    <property type="entry name" value="ANAPC4_WD40"/>
    <property type="match status" value="1"/>
</dbReference>
<feature type="domain" description="Anaphase-promoting complex subunit 4-like WD40" evidence="1">
    <location>
        <begin position="69"/>
        <end position="146"/>
    </location>
</feature>
<evidence type="ECO:0000313" key="3">
    <source>
        <dbReference type="Proteomes" id="UP001300502"/>
    </source>
</evidence>
<dbReference type="GO" id="GO:0043015">
    <property type="term" value="F:gamma-tubulin binding"/>
    <property type="evidence" value="ECO:0007669"/>
    <property type="project" value="TreeGrafter"/>
</dbReference>
<dbReference type="InterPro" id="IPR036322">
    <property type="entry name" value="WD40_repeat_dom_sf"/>
</dbReference>
<dbReference type="GO" id="GO:0005813">
    <property type="term" value="C:centrosome"/>
    <property type="evidence" value="ECO:0007669"/>
    <property type="project" value="TreeGrafter"/>
</dbReference>
<dbReference type="GO" id="GO:0005737">
    <property type="term" value="C:cytoplasm"/>
    <property type="evidence" value="ECO:0007669"/>
    <property type="project" value="TreeGrafter"/>
</dbReference>
<sequence>MHAAAVGLCTTSNQGISFWEISSLDWQIQPFSTEVVEQQWFLSSNDWKQSIFTKAIQHSAFGQEIPSRLACLTQQHELFVVDLAKCCMIWPIRKVQAYEITCLCFFHHDDLLCIGTKNGEIKLFQLTDEKLLKTVALSSHPISLMTASKHGFLAVQVDGNRIVIISLVEERIVDNMLEPFDCGITDIAFSPLHPSLLAVAGDDGSITVVDIHSTSDCFVKIRFSSAHISPVSSIAFSPTNSCLLCSVGLDKRLCFFDVEKKKKRIRMFPLNDYCESLQFLNSGSHLIISFQRGQLSLFDLRGGIQERSAITTGQVIQSIGILNDSMVAWAAQQRTERNIDNIGRQSESVAQEKENVVFNTMHHNNSRVVSPAKQDNEFDFVKLIQHNHNSSMLDDSPANSRSMAVVTSSGHYSESWSKQALSSCDERKHSQPLNNEIPTKENFSRTFSASWEETPISISKEQRNSENSLLLTSSTLNRPVPCEDSNPFHCLLRTESPSLGAIPSPTTKKQIIAHDTNNNVDPCNDNNNNNNNMYFSLLQSIEDIQYESTREMKQHIQNLHIDMLRNFEEQQVSI</sequence>
<dbReference type="Gene3D" id="2.130.10.10">
    <property type="entry name" value="YVTN repeat-like/Quinoprotein amine dehydrogenase"/>
    <property type="match status" value="2"/>
</dbReference>
<dbReference type="Proteomes" id="UP001300502">
    <property type="component" value="Unassembled WGS sequence"/>
</dbReference>
<dbReference type="Pfam" id="PF00400">
    <property type="entry name" value="WD40"/>
    <property type="match status" value="1"/>
</dbReference>
<keyword evidence="3" id="KW-1185">Reference proteome</keyword>
<dbReference type="EMBL" id="JANCYU010000075">
    <property type="protein sequence ID" value="KAK4529055.1"/>
    <property type="molecule type" value="Genomic_DNA"/>
</dbReference>
<evidence type="ECO:0000259" key="1">
    <source>
        <dbReference type="Pfam" id="PF12894"/>
    </source>
</evidence>
<dbReference type="InterPro" id="IPR015943">
    <property type="entry name" value="WD40/YVTN_repeat-like_dom_sf"/>
</dbReference>
<name>A0AAV9INQ5_9RHOD</name>
<organism evidence="2 3">
    <name type="scientific">Galdieria yellowstonensis</name>
    <dbReference type="NCBI Taxonomy" id="3028027"/>
    <lineage>
        <taxon>Eukaryota</taxon>
        <taxon>Rhodophyta</taxon>
        <taxon>Bangiophyceae</taxon>
        <taxon>Galdieriales</taxon>
        <taxon>Galdieriaceae</taxon>
        <taxon>Galdieria</taxon>
    </lineage>
</organism>
<reference evidence="2 3" key="1">
    <citation type="submission" date="2022-07" db="EMBL/GenBank/DDBJ databases">
        <title>Genome-wide signatures of adaptation to extreme environments.</title>
        <authorList>
            <person name="Cho C.H."/>
            <person name="Yoon H.S."/>
        </authorList>
    </citation>
    <scope>NUCLEOTIDE SEQUENCE [LARGE SCALE GENOMIC DNA]</scope>
    <source>
        <strain evidence="2 3">108.79 E11</strain>
    </source>
</reference>
<evidence type="ECO:0000313" key="2">
    <source>
        <dbReference type="EMBL" id="KAK4529055.1"/>
    </source>
</evidence>
<dbReference type="InterPro" id="IPR024977">
    <property type="entry name" value="Apc4-like_WD40_dom"/>
</dbReference>
<proteinExistence type="predicted"/>
<comment type="caution">
    <text evidence="2">The sequence shown here is derived from an EMBL/GenBank/DDBJ whole genome shotgun (WGS) entry which is preliminary data.</text>
</comment>
<gene>
    <name evidence="2" type="ORF">GAYE_SCF7681MG7005</name>
</gene>
<dbReference type="SMART" id="SM00320">
    <property type="entry name" value="WD40"/>
    <property type="match status" value="4"/>
</dbReference>
<dbReference type="GO" id="GO:0007020">
    <property type="term" value="P:microtubule nucleation"/>
    <property type="evidence" value="ECO:0007669"/>
    <property type="project" value="TreeGrafter"/>
</dbReference>
<dbReference type="SUPFAM" id="SSF50978">
    <property type="entry name" value="WD40 repeat-like"/>
    <property type="match status" value="1"/>
</dbReference>
<dbReference type="GO" id="GO:0000922">
    <property type="term" value="C:spindle pole"/>
    <property type="evidence" value="ECO:0007669"/>
    <property type="project" value="TreeGrafter"/>
</dbReference>
<protein>
    <recommendedName>
        <fullName evidence="1">Anaphase-promoting complex subunit 4-like WD40 domain-containing protein</fullName>
    </recommendedName>
</protein>
<dbReference type="PANTHER" id="PTHR44414">
    <property type="entry name" value="PROTEIN NEDD1"/>
    <property type="match status" value="1"/>
</dbReference>
<dbReference type="GO" id="GO:0005814">
    <property type="term" value="C:centriole"/>
    <property type="evidence" value="ECO:0007669"/>
    <property type="project" value="TreeGrafter"/>
</dbReference>
<dbReference type="AlphaFoldDB" id="A0AAV9INQ5"/>
<dbReference type="InterPro" id="IPR052818">
    <property type="entry name" value="NEDD1_Spindle_Assembly"/>
</dbReference>
<dbReference type="GO" id="GO:0000278">
    <property type="term" value="P:mitotic cell cycle"/>
    <property type="evidence" value="ECO:0007669"/>
    <property type="project" value="TreeGrafter"/>
</dbReference>